<dbReference type="InterPro" id="IPR019128">
    <property type="entry name" value="Dcc1"/>
</dbReference>
<dbReference type="GeneID" id="54471552"/>
<name>A0A6A6Q719_9PEZI</name>
<dbReference type="Pfam" id="PF09724">
    <property type="entry name" value="Dcc1"/>
    <property type="match status" value="1"/>
</dbReference>
<evidence type="ECO:0000256" key="2">
    <source>
        <dbReference type="ARBA" id="ARBA00022705"/>
    </source>
</evidence>
<keyword evidence="2" id="KW-0235">DNA replication</keyword>
<dbReference type="GO" id="GO:0000785">
    <property type="term" value="C:chromatin"/>
    <property type="evidence" value="ECO:0007669"/>
    <property type="project" value="TreeGrafter"/>
</dbReference>
<feature type="region of interest" description="Disordered" evidence="3">
    <location>
        <begin position="322"/>
        <end position="349"/>
    </location>
</feature>
<dbReference type="GO" id="GO:0034088">
    <property type="term" value="P:maintenance of mitotic sister chromatid cohesion"/>
    <property type="evidence" value="ECO:0007669"/>
    <property type="project" value="TreeGrafter"/>
</dbReference>
<evidence type="ECO:0000313" key="4">
    <source>
        <dbReference type="EMBL" id="KAF2488082.1"/>
    </source>
</evidence>
<proteinExistence type="inferred from homology"/>
<dbReference type="PANTHER" id="PTHR13395">
    <property type="entry name" value="SISTER CHROMATID COHESION PROTEIN DCC1-RELATED"/>
    <property type="match status" value="1"/>
</dbReference>
<comment type="similarity">
    <text evidence="1">Belongs to the DCC1 family.</text>
</comment>
<dbReference type="RefSeq" id="XP_033594651.1">
    <property type="nucleotide sequence ID" value="XM_033730550.1"/>
</dbReference>
<dbReference type="GO" id="GO:0006260">
    <property type="term" value="P:DNA replication"/>
    <property type="evidence" value="ECO:0007669"/>
    <property type="project" value="UniProtKB-KW"/>
</dbReference>
<dbReference type="Proteomes" id="UP000799767">
    <property type="component" value="Unassembled WGS sequence"/>
</dbReference>
<evidence type="ECO:0000256" key="1">
    <source>
        <dbReference type="ARBA" id="ARBA00007017"/>
    </source>
</evidence>
<evidence type="ECO:0000313" key="5">
    <source>
        <dbReference type="Proteomes" id="UP000799767"/>
    </source>
</evidence>
<dbReference type="PANTHER" id="PTHR13395:SF6">
    <property type="entry name" value="SISTER CHROMATID COHESION PROTEIN DCC1"/>
    <property type="match status" value="1"/>
</dbReference>
<dbReference type="GO" id="GO:0031390">
    <property type="term" value="C:Ctf18 RFC-like complex"/>
    <property type="evidence" value="ECO:0007669"/>
    <property type="project" value="InterPro"/>
</dbReference>
<reference evidence="4" key="1">
    <citation type="journal article" date="2020" name="Stud. Mycol.">
        <title>101 Dothideomycetes genomes: a test case for predicting lifestyles and emergence of pathogens.</title>
        <authorList>
            <person name="Haridas S."/>
            <person name="Albert R."/>
            <person name="Binder M."/>
            <person name="Bloem J."/>
            <person name="Labutti K."/>
            <person name="Salamov A."/>
            <person name="Andreopoulos B."/>
            <person name="Baker S."/>
            <person name="Barry K."/>
            <person name="Bills G."/>
            <person name="Bluhm B."/>
            <person name="Cannon C."/>
            <person name="Castanera R."/>
            <person name="Culley D."/>
            <person name="Daum C."/>
            <person name="Ezra D."/>
            <person name="Gonzalez J."/>
            <person name="Henrissat B."/>
            <person name="Kuo A."/>
            <person name="Liang C."/>
            <person name="Lipzen A."/>
            <person name="Lutzoni F."/>
            <person name="Magnuson J."/>
            <person name="Mondo S."/>
            <person name="Nolan M."/>
            <person name="Ohm R."/>
            <person name="Pangilinan J."/>
            <person name="Park H.-J."/>
            <person name="Ramirez L."/>
            <person name="Alfaro M."/>
            <person name="Sun H."/>
            <person name="Tritt A."/>
            <person name="Yoshinaga Y."/>
            <person name="Zwiers L.-H."/>
            <person name="Turgeon B."/>
            <person name="Goodwin S."/>
            <person name="Spatafora J."/>
            <person name="Crous P."/>
            <person name="Grigoriev I."/>
        </authorList>
    </citation>
    <scope>NUCLEOTIDE SEQUENCE</scope>
    <source>
        <strain evidence="4">CBS 113389</strain>
    </source>
</reference>
<feature type="compositionally biased region" description="Low complexity" evidence="3">
    <location>
        <begin position="322"/>
        <end position="333"/>
    </location>
</feature>
<gene>
    <name evidence="4" type="ORF">BDY17DRAFT_244608</name>
</gene>
<feature type="compositionally biased region" description="Basic residues" evidence="3">
    <location>
        <begin position="334"/>
        <end position="349"/>
    </location>
</feature>
<keyword evidence="5" id="KW-1185">Reference proteome</keyword>
<sequence length="349" mass="37059">MATPDDAGFDLAIVAEENQQHFRLLELPPDLLNLITSANAPVIKLKSSQNDSGMNSAVLCTPDKTYEIRQVSTSNTVFVTESTSQSKIPDVSSQPVLKAIAQPQSTLELLPCSATSAIPYIVAALPSYTSTQHQSSSTAVSKDDLFANIPLNDGQCEAGWIELACFESGDGQHAVIPTASVKTTVWKAVLDAATATGIDLTGELNRDDLSRLLNMESDWPEAVSTAVLRSMSTPDLTSNTTTLDPELCAKRVGLALLKDLSGPTSGSISTAPFKTKWADLLPEKWRTHAALNLLNGCYRLENGGKDILIVEDSLDAVAAANGGSTAGSGSTLGAKRKWHEKFRASKKAA</sequence>
<evidence type="ECO:0000256" key="3">
    <source>
        <dbReference type="SAM" id="MobiDB-lite"/>
    </source>
</evidence>
<dbReference type="EMBL" id="MU001631">
    <property type="protein sequence ID" value="KAF2488082.1"/>
    <property type="molecule type" value="Genomic_DNA"/>
</dbReference>
<accession>A0A6A6Q719</accession>
<dbReference type="GO" id="GO:0000775">
    <property type="term" value="C:chromosome, centromeric region"/>
    <property type="evidence" value="ECO:0007669"/>
    <property type="project" value="TreeGrafter"/>
</dbReference>
<organism evidence="4 5">
    <name type="scientific">Neohortaea acidophila</name>
    <dbReference type="NCBI Taxonomy" id="245834"/>
    <lineage>
        <taxon>Eukaryota</taxon>
        <taxon>Fungi</taxon>
        <taxon>Dikarya</taxon>
        <taxon>Ascomycota</taxon>
        <taxon>Pezizomycotina</taxon>
        <taxon>Dothideomycetes</taxon>
        <taxon>Dothideomycetidae</taxon>
        <taxon>Mycosphaerellales</taxon>
        <taxon>Teratosphaeriaceae</taxon>
        <taxon>Neohortaea</taxon>
    </lineage>
</organism>
<dbReference type="AlphaFoldDB" id="A0A6A6Q719"/>
<protein>
    <submittedName>
        <fullName evidence="4">Sister chromatid cohesion protein Dcc1</fullName>
    </submittedName>
</protein>
<dbReference type="OrthoDB" id="5199543at2759"/>